<reference evidence="1" key="1">
    <citation type="submission" date="2017-11" db="EMBL/GenBank/DDBJ databases">
        <title>Discovery of three new Paramyxovirus species in rodents: expansion of the proposed genus 'Jeilong virus'.</title>
        <authorList>
            <person name="Vanmechelen B."/>
            <person name="Bletsa M."/>
            <person name="Vrancken B."/>
            <person name="Gryseels S."/>
            <person name="Leirs H."/>
            <person name="Gouy de Bellocq J."/>
            <person name="Lemey P."/>
            <person name="Maes P."/>
        </authorList>
    </citation>
    <scope>NUCLEOTIDE SEQUENCE [LARGE SCALE GENOMIC DNA]</scope>
    <source>
        <strain evidence="1">MOZ135_2</strain>
    </source>
</reference>
<organism evidence="1">
    <name type="scientific">Mount Mabu Lophuromys virus 2</name>
    <dbReference type="NCBI Taxonomy" id="2116560"/>
    <lineage>
        <taxon>Viruses</taxon>
        <taxon>Riboviria</taxon>
        <taxon>Orthornavirae</taxon>
        <taxon>Negarnaviricota</taxon>
        <taxon>Haploviricotina</taxon>
        <taxon>Monjiviricetes</taxon>
        <taxon>Mononegavirales</taxon>
        <taxon>Paramyxoviridae</taxon>
        <taxon>Orthoparamyxovirinae</taxon>
        <taxon>Jeilongvirus</taxon>
        <taxon>Jeilongvirus mabuense</taxon>
    </lineage>
</organism>
<gene>
    <name evidence="1" type="primary">C</name>
</gene>
<protein>
    <submittedName>
        <fullName evidence="1">C protein</fullName>
    </submittedName>
</protein>
<dbReference type="Proteomes" id="UP000297036">
    <property type="component" value="Segment"/>
</dbReference>
<dbReference type="InterPro" id="IPR031812">
    <property type="entry name" value="C_Hendra"/>
</dbReference>
<dbReference type="KEGG" id="vg:40527140"/>
<evidence type="ECO:0000313" key="1">
    <source>
        <dbReference type="EMBL" id="AVM86022.1"/>
    </source>
</evidence>
<dbReference type="RefSeq" id="YP_009666850.1">
    <property type="nucleotide sequence ID" value="NC_043540.1"/>
</dbReference>
<dbReference type="Pfam" id="PF16821">
    <property type="entry name" value="C_Hendra"/>
    <property type="match status" value="1"/>
</dbReference>
<dbReference type="GeneID" id="40527140"/>
<keyword evidence="2" id="KW-1185">Reference proteome</keyword>
<sequence length="149" mass="16957">MESALSTLSSRIRRTFRRHTGEVQSINHQPRIEQRRGRPSQRVRVEDLSVNPGEWEAAKETRKRTAAEVLELIDHLESKGTEVTAPRTPREQEMITKLGMLKILLNLVKETGVIPDPNKQSIQQSGLLTRVEMENLGEMIPALKSILKN</sequence>
<dbReference type="EMBL" id="MG573141">
    <property type="protein sequence ID" value="AVM86022.1"/>
    <property type="molecule type" value="Viral_cRNA"/>
</dbReference>
<proteinExistence type="predicted"/>
<evidence type="ECO:0000313" key="2">
    <source>
        <dbReference type="Proteomes" id="UP000297036"/>
    </source>
</evidence>
<name>A0A2P1GJ91_9MONO</name>
<accession>A0A2P1GJ91</accession>